<sequence>MPNMWRNRSNLNQGCAGSINSRVGSHVSPVKHLVLPRTSFQICNSAEQYFRSFSANSQSKKRPDFEKHVQRVVREKRLMGHEAEVFSDRMKNLAFLVPDVLQELQYMDSSDVLRLAESSDVVETLIELKTIFPHANVSSMLVRSVRLASLDHQGLSELRDLAGLYCEALPGMSPEQLQKLFEIRPHLLDPKDQRYGNPDRREEEIVILCREAPWLDPDSAGAVLDAKREVLARIHPSPTSIERMVVRRGAYGWRG</sequence>
<evidence type="ECO:0000313" key="1">
    <source>
        <dbReference type="EMBL" id="JAC64677.1"/>
    </source>
</evidence>
<gene>
    <name evidence="1" type="ORF">TSPGSL018_17794</name>
</gene>
<dbReference type="AlphaFoldDB" id="A0A061QVM1"/>
<accession>A0A061QVM1</accession>
<proteinExistence type="predicted"/>
<organism evidence="1">
    <name type="scientific">Tetraselmis sp. GSL018</name>
    <dbReference type="NCBI Taxonomy" id="582737"/>
    <lineage>
        <taxon>Eukaryota</taxon>
        <taxon>Viridiplantae</taxon>
        <taxon>Chlorophyta</taxon>
        <taxon>core chlorophytes</taxon>
        <taxon>Chlorodendrophyceae</taxon>
        <taxon>Chlorodendrales</taxon>
        <taxon>Chlorodendraceae</taxon>
        <taxon>Tetraselmis</taxon>
    </lineage>
</organism>
<dbReference type="EMBL" id="GBEZ01022141">
    <property type="protein sequence ID" value="JAC64677.1"/>
    <property type="molecule type" value="Transcribed_RNA"/>
</dbReference>
<name>A0A061QVM1_9CHLO</name>
<protein>
    <submittedName>
        <fullName evidence="1">Uncharacterized protein</fullName>
    </submittedName>
</protein>
<reference evidence="1" key="1">
    <citation type="submission" date="2014-05" db="EMBL/GenBank/DDBJ databases">
        <title>The transcriptome of the halophilic microalga Tetraselmis sp. GSL018 isolated from the Great Salt Lake, Utah.</title>
        <authorList>
            <person name="Jinkerson R.E."/>
            <person name="D'Adamo S."/>
            <person name="Posewitz M.C."/>
        </authorList>
    </citation>
    <scope>NUCLEOTIDE SEQUENCE</scope>
    <source>
        <strain evidence="1">GSL018</strain>
    </source>
</reference>